<dbReference type="PANTHER" id="PTHR47027">
    <property type="entry name" value="REVERSE TRANSCRIPTASE DOMAIN-CONTAINING PROTEIN"/>
    <property type="match status" value="1"/>
</dbReference>
<organism evidence="2 3">
    <name type="scientific">Periplaneta americana</name>
    <name type="common">American cockroach</name>
    <name type="synonym">Blatta americana</name>
    <dbReference type="NCBI Taxonomy" id="6978"/>
    <lineage>
        <taxon>Eukaryota</taxon>
        <taxon>Metazoa</taxon>
        <taxon>Ecdysozoa</taxon>
        <taxon>Arthropoda</taxon>
        <taxon>Hexapoda</taxon>
        <taxon>Insecta</taxon>
        <taxon>Pterygota</taxon>
        <taxon>Neoptera</taxon>
        <taxon>Polyneoptera</taxon>
        <taxon>Dictyoptera</taxon>
        <taxon>Blattodea</taxon>
        <taxon>Blattoidea</taxon>
        <taxon>Blattidae</taxon>
        <taxon>Blattinae</taxon>
        <taxon>Periplaneta</taxon>
    </lineage>
</organism>
<sequence>MSPGSSTESYPAFARIGLRKTPEKPQPDCDNQIEENRRRWERGTDRRENKVEERKEREEKKGKEQNRNGRTKIPIELSSTPERKHTRIRLYNTLARPMLSYGSEAWTLRKADKCRITAYEMRFMRRTAGYTKWDLKRNCEILKELKTQPVLDYIVQYQSNWKHHLERMSNSRLPKAIYNYVPYGQRSEGRPAKRWRENFM</sequence>
<dbReference type="EMBL" id="JAJSOF020000001">
    <property type="protein sequence ID" value="KAJ4451211.1"/>
    <property type="molecule type" value="Genomic_DNA"/>
</dbReference>
<feature type="compositionally biased region" description="Basic and acidic residues" evidence="1">
    <location>
        <begin position="34"/>
        <end position="67"/>
    </location>
</feature>
<name>A0ABQ8TWW3_PERAM</name>
<dbReference type="PANTHER" id="PTHR47027:SF20">
    <property type="entry name" value="REVERSE TRANSCRIPTASE-LIKE PROTEIN WITH RNA-DIRECTED DNA POLYMERASE DOMAIN"/>
    <property type="match status" value="1"/>
</dbReference>
<evidence type="ECO:0000313" key="3">
    <source>
        <dbReference type="Proteomes" id="UP001148838"/>
    </source>
</evidence>
<feature type="region of interest" description="Disordered" evidence="1">
    <location>
        <begin position="1"/>
        <end position="72"/>
    </location>
</feature>
<protein>
    <submittedName>
        <fullName evidence="2">Uncharacterized protein</fullName>
    </submittedName>
</protein>
<dbReference type="Proteomes" id="UP001148838">
    <property type="component" value="Unassembled WGS sequence"/>
</dbReference>
<comment type="caution">
    <text evidence="2">The sequence shown here is derived from an EMBL/GenBank/DDBJ whole genome shotgun (WGS) entry which is preliminary data.</text>
</comment>
<proteinExistence type="predicted"/>
<reference evidence="2 3" key="1">
    <citation type="journal article" date="2022" name="Allergy">
        <title>Genome assembly and annotation of Periplaneta americana reveal a comprehensive cockroach allergen profile.</title>
        <authorList>
            <person name="Wang L."/>
            <person name="Xiong Q."/>
            <person name="Saelim N."/>
            <person name="Wang L."/>
            <person name="Nong W."/>
            <person name="Wan A.T."/>
            <person name="Shi M."/>
            <person name="Liu X."/>
            <person name="Cao Q."/>
            <person name="Hui J.H.L."/>
            <person name="Sookrung N."/>
            <person name="Leung T.F."/>
            <person name="Tungtrongchitr A."/>
            <person name="Tsui S.K.W."/>
        </authorList>
    </citation>
    <scope>NUCLEOTIDE SEQUENCE [LARGE SCALE GENOMIC DNA]</scope>
    <source>
        <strain evidence="2">PWHHKU_190912</strain>
    </source>
</reference>
<accession>A0ABQ8TWW3</accession>
<gene>
    <name evidence="2" type="ORF">ANN_02671</name>
</gene>
<evidence type="ECO:0000256" key="1">
    <source>
        <dbReference type="SAM" id="MobiDB-lite"/>
    </source>
</evidence>
<keyword evidence="3" id="KW-1185">Reference proteome</keyword>
<evidence type="ECO:0000313" key="2">
    <source>
        <dbReference type="EMBL" id="KAJ4451211.1"/>
    </source>
</evidence>